<dbReference type="Gene3D" id="2.20.25.90">
    <property type="entry name" value="ADC-like domains"/>
    <property type="match status" value="1"/>
</dbReference>
<feature type="domain" description="4Fe-4S ferredoxin-type" evidence="4">
    <location>
        <begin position="789"/>
        <end position="819"/>
    </location>
</feature>
<reference evidence="6" key="1">
    <citation type="journal article" date="2020" name="mSystems">
        <title>Genome- and Community-Level Interaction Insights into Carbon Utilization and Element Cycling Functions of Hydrothermarchaeota in Hydrothermal Sediment.</title>
        <authorList>
            <person name="Zhou Z."/>
            <person name="Liu Y."/>
            <person name="Xu W."/>
            <person name="Pan J."/>
            <person name="Luo Z.H."/>
            <person name="Li M."/>
        </authorList>
    </citation>
    <scope>NUCLEOTIDE SEQUENCE [LARGE SCALE GENOMIC DNA]</scope>
    <source>
        <strain evidence="6">SpSt-500</strain>
    </source>
</reference>
<feature type="domain" description="4Fe-4S ferredoxin-type" evidence="4">
    <location>
        <begin position="844"/>
        <end position="875"/>
    </location>
</feature>
<dbReference type="CDD" id="cd10551">
    <property type="entry name" value="PsrB"/>
    <property type="match status" value="1"/>
</dbReference>
<feature type="domain" description="4Fe-4S Mo/W bis-MGD-type" evidence="5">
    <location>
        <begin position="101"/>
        <end position="157"/>
    </location>
</feature>
<dbReference type="PROSITE" id="PS51669">
    <property type="entry name" value="4FE4S_MOW_BIS_MGD"/>
    <property type="match status" value="1"/>
</dbReference>
<keyword evidence="1" id="KW-0479">Metal-binding</keyword>
<evidence type="ECO:0000259" key="4">
    <source>
        <dbReference type="PROSITE" id="PS51379"/>
    </source>
</evidence>
<gene>
    <name evidence="6" type="ORF">ENS56_12250</name>
</gene>
<proteinExistence type="predicted"/>
<dbReference type="EMBL" id="DSVI01000019">
    <property type="protein sequence ID" value="HGT48802.1"/>
    <property type="molecule type" value="Genomic_DNA"/>
</dbReference>
<dbReference type="InterPro" id="IPR006656">
    <property type="entry name" value="Mopterin_OxRdtase"/>
</dbReference>
<dbReference type="Gene3D" id="2.40.40.20">
    <property type="match status" value="1"/>
</dbReference>
<organism evidence="6">
    <name type="scientific">Ignavibacterium album</name>
    <dbReference type="NCBI Taxonomy" id="591197"/>
    <lineage>
        <taxon>Bacteria</taxon>
        <taxon>Pseudomonadati</taxon>
        <taxon>Ignavibacteriota</taxon>
        <taxon>Ignavibacteria</taxon>
        <taxon>Ignavibacteriales</taxon>
        <taxon>Ignavibacteriaceae</taxon>
        <taxon>Ignavibacterium</taxon>
    </lineage>
</organism>
<evidence type="ECO:0000313" key="6">
    <source>
        <dbReference type="EMBL" id="HGT48802.1"/>
    </source>
</evidence>
<name>A0A832DPM2_9BACT</name>
<dbReference type="SUPFAM" id="SSF50692">
    <property type="entry name" value="ADC-like"/>
    <property type="match status" value="1"/>
</dbReference>
<dbReference type="Gene3D" id="3.40.228.10">
    <property type="entry name" value="Dimethylsulfoxide Reductase, domain 2"/>
    <property type="match status" value="1"/>
</dbReference>
<dbReference type="AlphaFoldDB" id="A0A832DPM2"/>
<evidence type="ECO:0000256" key="3">
    <source>
        <dbReference type="ARBA" id="ARBA00023014"/>
    </source>
</evidence>
<dbReference type="Gene3D" id="3.30.70.20">
    <property type="match status" value="2"/>
</dbReference>
<comment type="caution">
    <text evidence="6">The sequence shown here is derived from an EMBL/GenBank/DDBJ whole genome shotgun (WGS) entry which is preliminary data.</text>
</comment>
<protein>
    <submittedName>
        <fullName evidence="6">4Fe-4S dicluster domain-containing protein</fullName>
    </submittedName>
</protein>
<dbReference type="InterPro" id="IPR009010">
    <property type="entry name" value="Asp_de-COase-like_dom_sf"/>
</dbReference>
<dbReference type="Gene3D" id="3.30.2070.10">
    <property type="entry name" value="Formate dehydrogenase/DMSO reductase"/>
    <property type="match status" value="1"/>
</dbReference>
<dbReference type="InterPro" id="IPR006963">
    <property type="entry name" value="Mopterin_OxRdtase_4Fe-4S_dom"/>
</dbReference>
<dbReference type="GO" id="GO:0016491">
    <property type="term" value="F:oxidoreductase activity"/>
    <property type="evidence" value="ECO:0007669"/>
    <property type="project" value="InterPro"/>
</dbReference>
<dbReference type="Pfam" id="PF12838">
    <property type="entry name" value="Fer4_7"/>
    <property type="match status" value="1"/>
</dbReference>
<dbReference type="PANTHER" id="PTHR42783:SF3">
    <property type="entry name" value="GLUTAMATE SYNTHASE [NADPH] SMALL CHAIN-RELATED"/>
    <property type="match status" value="1"/>
</dbReference>
<dbReference type="InterPro" id="IPR030948">
    <property type="entry name" value="TAT_var_transloc_signal_dom"/>
</dbReference>
<dbReference type="Pfam" id="PF04879">
    <property type="entry name" value="Molybdop_Fe4S4"/>
    <property type="match status" value="1"/>
</dbReference>
<dbReference type="GO" id="GO:0051536">
    <property type="term" value="F:iron-sulfur cluster binding"/>
    <property type="evidence" value="ECO:0007669"/>
    <property type="project" value="UniProtKB-KW"/>
</dbReference>
<dbReference type="NCBIfam" id="TIGR04519">
    <property type="entry name" value="MoCo_extend_TAT"/>
    <property type="match status" value="1"/>
</dbReference>
<dbReference type="GO" id="GO:0046872">
    <property type="term" value="F:metal ion binding"/>
    <property type="evidence" value="ECO:0007669"/>
    <property type="project" value="UniProtKB-KW"/>
</dbReference>
<dbReference type="Pfam" id="PF00384">
    <property type="entry name" value="Molybdopterin"/>
    <property type="match status" value="1"/>
</dbReference>
<dbReference type="PANTHER" id="PTHR42783">
    <property type="entry name" value="GLUTAMATE SYNTHASE [NADPH] SMALL CHAIN"/>
    <property type="match status" value="1"/>
</dbReference>
<evidence type="ECO:0000256" key="2">
    <source>
        <dbReference type="ARBA" id="ARBA00023004"/>
    </source>
</evidence>
<keyword evidence="3" id="KW-0411">Iron-sulfur</keyword>
<dbReference type="SUPFAM" id="SSF54862">
    <property type="entry name" value="4Fe-4S ferredoxins"/>
    <property type="match status" value="1"/>
</dbReference>
<keyword evidence="2" id="KW-0408">Iron</keyword>
<sequence>MSDYREENKQHNNNPDPNYWRSFEELYRNEKTLEARHHEFADGVTDDFDPNENLSGISRRKFLALLGASAALAGVACSDYRDKGEIVPYNIKPEEIILGKPNYYASTCTACPNSCGILIKTREGRPIKIDGNPEHPVNQGKICAKGQANILNLYDPERIQQPLKKTSTGFDTIEWNKSDKDIIAALSMAGSKEIAVLTHTITSPTTVKVLDDFKVKFPSAKIYSYELFNSSNRNSAWLKCYGSGSFPLIKWNEAKVIVSLDSDFLGVEGNTVENKRMFAEGRDVNKKSFSRLYVVESSMTLTGMNSDYRMRLKPENQFAFVMSLMNELSKKGVISTSLASEYNLESFVQKFNLDKEKVNHLVNDLASNKGKSIVYAGDLLPENVHIAVNILNDLLGNKTLYRNDSSEVNLMNLSSLNELKELTDKISNGQVAAVIHLDCNPVYHFPNDLNYKNLLSKVPTVVTLTERMNETAQFSNYVLPINHNFESWGDAKTRTGLISLQQPVIAPLHNTRQKEAILLTWISTNPETYSDTLYHDYLMKNWETNIYPTLKSKIEFKQLWFGALHDGFVLTNESTPSIGNVNLAAMSTSIANIESNGMTLILRESYQVGDGRFANNGWLQELPHPVSKITWDNYAALSHNTAKSLNLENDDLVEVSVDGRKLTLPVFIQAGNADDTITIELGYGREFSGIVASGVGFNANSLLSSKSGLSNWIYTNASITKAVGKYPLASSQEHHAFDNPRTQDLHIKRHIIQEGTVAKYEKNPDFIQEHRPKELESVYTPFQYNEMKWGMAIDLNKCLGCGDCVVACNVENNVPVVGKDQVLKSREMQWLRIDRYYSGSPDDPRVSVQPMLCQHCDQAPCENVCPVVATTHSPDGLNQMVYNRCVGTRYCSNNCPYKVRRFNFFNFRDHFRDGYQESSIFTLMFNPEVTVRSRGVMEKCTFCVQRIEEARSEAARRGTPIKGTDVKTACQEACPTNAIQFGDINGKDSEFYKYRTHELGYYVLEELNVRPNVTYIAKLRNIHTEEL</sequence>
<dbReference type="SUPFAM" id="SSF53706">
    <property type="entry name" value="Formate dehydrogenase/DMSO reductase, domains 1-3"/>
    <property type="match status" value="1"/>
</dbReference>
<accession>A0A832DPM2</accession>
<evidence type="ECO:0000256" key="1">
    <source>
        <dbReference type="ARBA" id="ARBA00022723"/>
    </source>
</evidence>
<dbReference type="SMART" id="SM00926">
    <property type="entry name" value="Molybdop_Fe4S4"/>
    <property type="match status" value="1"/>
</dbReference>
<dbReference type="PROSITE" id="PS51379">
    <property type="entry name" value="4FE4S_FER_2"/>
    <property type="match status" value="2"/>
</dbReference>
<evidence type="ECO:0000259" key="5">
    <source>
        <dbReference type="PROSITE" id="PS51669"/>
    </source>
</evidence>
<dbReference type="CDD" id="cd02784">
    <property type="entry name" value="MopB_CT_PHLH"/>
    <property type="match status" value="1"/>
</dbReference>
<dbReference type="InterPro" id="IPR017896">
    <property type="entry name" value="4Fe4S_Fe-S-bd"/>
</dbReference>
<dbReference type="Gene3D" id="3.40.50.740">
    <property type="match status" value="1"/>
</dbReference>